<evidence type="ECO:0000256" key="2">
    <source>
        <dbReference type="ARBA" id="ARBA00023125"/>
    </source>
</evidence>
<evidence type="ECO:0000313" key="7">
    <source>
        <dbReference type="EMBL" id="SMF39505.1"/>
    </source>
</evidence>
<dbReference type="GO" id="GO:0003677">
    <property type="term" value="F:DNA binding"/>
    <property type="evidence" value="ECO:0007669"/>
    <property type="project" value="UniProtKB-UniRule"/>
</dbReference>
<dbReference type="Pfam" id="PF16925">
    <property type="entry name" value="TetR_C_13"/>
    <property type="match status" value="1"/>
</dbReference>
<evidence type="ECO:0000256" key="3">
    <source>
        <dbReference type="ARBA" id="ARBA00023163"/>
    </source>
</evidence>
<feature type="region of interest" description="Disordered" evidence="5">
    <location>
        <begin position="194"/>
        <end position="262"/>
    </location>
</feature>
<name>A0A1X7ESQ6_TRICW</name>
<accession>A0A1X7ESQ6</accession>
<dbReference type="PANTHER" id="PTHR47506">
    <property type="entry name" value="TRANSCRIPTIONAL REGULATORY PROTEIN"/>
    <property type="match status" value="1"/>
</dbReference>
<organism evidence="7 8">
    <name type="scientific">Trinickia caryophylli</name>
    <name type="common">Paraburkholderia caryophylli</name>
    <dbReference type="NCBI Taxonomy" id="28094"/>
    <lineage>
        <taxon>Bacteria</taxon>
        <taxon>Pseudomonadati</taxon>
        <taxon>Pseudomonadota</taxon>
        <taxon>Betaproteobacteria</taxon>
        <taxon>Burkholderiales</taxon>
        <taxon>Burkholderiaceae</taxon>
        <taxon>Trinickia</taxon>
    </lineage>
</organism>
<dbReference type="AlphaFoldDB" id="A0A1X7ESQ6"/>
<gene>
    <name evidence="7" type="ORF">SAMN06295900_106249</name>
</gene>
<dbReference type="STRING" id="28094.SAMN06295900_106249"/>
<sequence length="262" mass="29129">MRKGEQTRAAILEAALDLASRDGLEGLTIGLLAERMQMSKSGVFAHFGSREDLQVEVVREYHRRFEEEVFFPSLREPRGLPRLRAMWSRWIEKRIQEVMTGCIYISGAVEYDDRGDNPVREQLVASVTTWRAALLRAISQAVEEGHLRADTDPHLMLFELYSFTLGLHHDARFLHLPDAVRLTWAAVEKTIGSYQCEPGRPKRTDAPSGGSERSERGGGSNQCEPGRPKRTDAPSRPEGSPLGGGGSERSERGSGLSGGENR</sequence>
<evidence type="ECO:0000256" key="4">
    <source>
        <dbReference type="PROSITE-ProRule" id="PRU00335"/>
    </source>
</evidence>
<keyword evidence="2 4" id="KW-0238">DNA-binding</keyword>
<dbReference type="PROSITE" id="PS50977">
    <property type="entry name" value="HTH_TETR_2"/>
    <property type="match status" value="1"/>
</dbReference>
<keyword evidence="3" id="KW-0804">Transcription</keyword>
<evidence type="ECO:0000259" key="6">
    <source>
        <dbReference type="PROSITE" id="PS50977"/>
    </source>
</evidence>
<feature type="DNA-binding region" description="H-T-H motif" evidence="4">
    <location>
        <begin position="28"/>
        <end position="47"/>
    </location>
</feature>
<dbReference type="Gene3D" id="1.10.10.60">
    <property type="entry name" value="Homeodomain-like"/>
    <property type="match status" value="1"/>
</dbReference>
<dbReference type="InterPro" id="IPR036271">
    <property type="entry name" value="Tet_transcr_reg_TetR-rel_C_sf"/>
</dbReference>
<dbReference type="PANTHER" id="PTHR47506:SF6">
    <property type="entry name" value="HTH-TYPE TRANSCRIPTIONAL REPRESSOR NEMR"/>
    <property type="match status" value="1"/>
</dbReference>
<evidence type="ECO:0000313" key="8">
    <source>
        <dbReference type="Proteomes" id="UP000192911"/>
    </source>
</evidence>
<evidence type="ECO:0000256" key="5">
    <source>
        <dbReference type="SAM" id="MobiDB-lite"/>
    </source>
</evidence>
<dbReference type="EMBL" id="FXAH01000006">
    <property type="protein sequence ID" value="SMF39505.1"/>
    <property type="molecule type" value="Genomic_DNA"/>
</dbReference>
<dbReference type="SUPFAM" id="SSF48498">
    <property type="entry name" value="Tetracyclin repressor-like, C-terminal domain"/>
    <property type="match status" value="1"/>
</dbReference>
<dbReference type="InterPro" id="IPR009057">
    <property type="entry name" value="Homeodomain-like_sf"/>
</dbReference>
<dbReference type="SUPFAM" id="SSF46689">
    <property type="entry name" value="Homeodomain-like"/>
    <property type="match status" value="1"/>
</dbReference>
<reference evidence="8" key="1">
    <citation type="submission" date="2017-04" db="EMBL/GenBank/DDBJ databases">
        <authorList>
            <person name="Varghese N."/>
            <person name="Submissions S."/>
        </authorList>
    </citation>
    <scope>NUCLEOTIDE SEQUENCE [LARGE SCALE GENOMIC DNA]</scope>
    <source>
        <strain evidence="8">Ballard 720</strain>
    </source>
</reference>
<protein>
    <submittedName>
        <fullName evidence="7">Transcriptional regulator, TetR family</fullName>
    </submittedName>
</protein>
<dbReference type="Pfam" id="PF00440">
    <property type="entry name" value="TetR_N"/>
    <property type="match status" value="1"/>
</dbReference>
<keyword evidence="8" id="KW-1185">Reference proteome</keyword>
<keyword evidence="1" id="KW-0805">Transcription regulation</keyword>
<feature type="domain" description="HTH tetR-type" evidence="6">
    <location>
        <begin position="5"/>
        <end position="65"/>
    </location>
</feature>
<evidence type="ECO:0000256" key="1">
    <source>
        <dbReference type="ARBA" id="ARBA00023015"/>
    </source>
</evidence>
<dbReference type="Proteomes" id="UP000192911">
    <property type="component" value="Unassembled WGS sequence"/>
</dbReference>
<dbReference type="InterPro" id="IPR001647">
    <property type="entry name" value="HTH_TetR"/>
</dbReference>
<dbReference type="PRINTS" id="PR00455">
    <property type="entry name" value="HTHTETR"/>
</dbReference>
<dbReference type="Gene3D" id="1.10.357.10">
    <property type="entry name" value="Tetracycline Repressor, domain 2"/>
    <property type="match status" value="1"/>
</dbReference>
<feature type="compositionally biased region" description="Basic and acidic residues" evidence="5">
    <location>
        <begin position="226"/>
        <end position="235"/>
    </location>
</feature>
<proteinExistence type="predicted"/>
<dbReference type="InterPro" id="IPR011075">
    <property type="entry name" value="TetR_C"/>
</dbReference>